<evidence type="ECO:0000259" key="2">
    <source>
        <dbReference type="Pfam" id="PF01521"/>
    </source>
</evidence>
<name>A0ABR4N5V6_9FUNG</name>
<feature type="domain" description="Core" evidence="2">
    <location>
        <begin position="23"/>
        <end position="110"/>
    </location>
</feature>
<evidence type="ECO:0000313" key="4">
    <source>
        <dbReference type="Proteomes" id="UP001527925"/>
    </source>
</evidence>
<evidence type="ECO:0000256" key="1">
    <source>
        <dbReference type="ARBA" id="ARBA00006718"/>
    </source>
</evidence>
<dbReference type="InterPro" id="IPR016092">
    <property type="entry name" value="ATAP"/>
</dbReference>
<proteinExistence type="inferred from homology"/>
<dbReference type="NCBIfam" id="TIGR00049">
    <property type="entry name" value="iron-sulfur cluster assembly accessory protein"/>
    <property type="match status" value="1"/>
</dbReference>
<dbReference type="Gene3D" id="2.60.300.12">
    <property type="entry name" value="HesB-like domain"/>
    <property type="match status" value="1"/>
</dbReference>
<gene>
    <name evidence="3" type="primary">ISA2</name>
    <name evidence="3" type="ORF">HK105_205641</name>
</gene>
<dbReference type="PANTHER" id="PTHR43011">
    <property type="entry name" value="IRON-SULFUR CLUSTER ASSEMBLY 2 HOMOLOG, MITOCHONDRIAL"/>
    <property type="match status" value="1"/>
</dbReference>
<dbReference type="SUPFAM" id="SSF89360">
    <property type="entry name" value="HesB-like domain"/>
    <property type="match status" value="1"/>
</dbReference>
<dbReference type="Proteomes" id="UP001527925">
    <property type="component" value="Unassembled WGS sequence"/>
</dbReference>
<dbReference type="InterPro" id="IPR035903">
    <property type="entry name" value="HesB-like_dom_sf"/>
</dbReference>
<dbReference type="Pfam" id="PF01521">
    <property type="entry name" value="Fe-S_biosyn"/>
    <property type="match status" value="1"/>
</dbReference>
<dbReference type="InterPro" id="IPR000361">
    <property type="entry name" value="ATAP_core_dom"/>
</dbReference>
<organism evidence="3 4">
    <name type="scientific">Polyrhizophydium stewartii</name>
    <dbReference type="NCBI Taxonomy" id="2732419"/>
    <lineage>
        <taxon>Eukaryota</taxon>
        <taxon>Fungi</taxon>
        <taxon>Fungi incertae sedis</taxon>
        <taxon>Chytridiomycota</taxon>
        <taxon>Chytridiomycota incertae sedis</taxon>
        <taxon>Chytridiomycetes</taxon>
        <taxon>Rhizophydiales</taxon>
        <taxon>Rhizophydiales incertae sedis</taxon>
        <taxon>Polyrhizophydium</taxon>
    </lineage>
</organism>
<accession>A0ABR4N5V6</accession>
<comment type="caution">
    <text evidence="3">The sequence shown here is derived from an EMBL/GenBank/DDBJ whole genome shotgun (WGS) entry which is preliminary data.</text>
</comment>
<protein>
    <submittedName>
        <fullName evidence="3">[4Fe-4S] proteins maturation</fullName>
    </submittedName>
</protein>
<sequence>MAAHGNVSRSPRPASCGQRLAEINRREGAARALRVLVDAGGCHGFQYRLELTDRSEEDDVVFERDGSRVVVDAMSLDMIRGSTIDFVDELIGSSFQVVGNPNAESACGCKTSFSIKI</sequence>
<reference evidence="3 4" key="1">
    <citation type="submission" date="2023-09" db="EMBL/GenBank/DDBJ databases">
        <title>Pangenome analysis of Batrachochytrium dendrobatidis and related Chytrids.</title>
        <authorList>
            <person name="Yacoub M.N."/>
            <person name="Stajich J.E."/>
            <person name="James T.Y."/>
        </authorList>
    </citation>
    <scope>NUCLEOTIDE SEQUENCE [LARGE SCALE GENOMIC DNA]</scope>
    <source>
        <strain evidence="3 4">JEL0888</strain>
    </source>
</reference>
<keyword evidence="4" id="KW-1185">Reference proteome</keyword>
<comment type="similarity">
    <text evidence="1">Belongs to the HesB/IscA family.</text>
</comment>
<dbReference type="EMBL" id="JADGIZ020000029">
    <property type="protein sequence ID" value="KAL2914897.1"/>
    <property type="molecule type" value="Genomic_DNA"/>
</dbReference>
<evidence type="ECO:0000313" key="3">
    <source>
        <dbReference type="EMBL" id="KAL2914897.1"/>
    </source>
</evidence>
<dbReference type="PANTHER" id="PTHR43011:SF1">
    <property type="entry name" value="IRON-SULFUR CLUSTER ASSEMBLY 2 HOMOLOG, MITOCHONDRIAL"/>
    <property type="match status" value="1"/>
</dbReference>